<organism evidence="1 2">
    <name type="scientific">Gossypium arboreum</name>
    <name type="common">Tree cotton</name>
    <name type="synonym">Gossypium nanking</name>
    <dbReference type="NCBI Taxonomy" id="29729"/>
    <lineage>
        <taxon>Eukaryota</taxon>
        <taxon>Viridiplantae</taxon>
        <taxon>Streptophyta</taxon>
        <taxon>Embryophyta</taxon>
        <taxon>Tracheophyta</taxon>
        <taxon>Spermatophyta</taxon>
        <taxon>Magnoliopsida</taxon>
        <taxon>eudicotyledons</taxon>
        <taxon>Gunneridae</taxon>
        <taxon>Pentapetalae</taxon>
        <taxon>rosids</taxon>
        <taxon>malvids</taxon>
        <taxon>Malvales</taxon>
        <taxon>Malvaceae</taxon>
        <taxon>Malvoideae</taxon>
        <taxon>Gossypium</taxon>
    </lineage>
</organism>
<sequence length="82" mass="8895">MIWPSVDGYMDKNKSSKLSQYGVTSSSSVASSSPPFSSLFPSPLASSFVSSSSDLVVFDLFSVKSLELIKHRVAKYIVDQLV</sequence>
<comment type="caution">
    <text evidence="1">The sequence shown here is derived from an EMBL/GenBank/DDBJ whole genome shotgun (WGS) entry which is preliminary data.</text>
</comment>
<proteinExistence type="predicted"/>
<keyword evidence="2" id="KW-1185">Reference proteome</keyword>
<gene>
    <name evidence="1" type="ORF">PVK06_027042</name>
</gene>
<protein>
    <submittedName>
        <fullName evidence="1">Uncharacterized protein</fullName>
    </submittedName>
</protein>
<evidence type="ECO:0000313" key="2">
    <source>
        <dbReference type="Proteomes" id="UP001358586"/>
    </source>
</evidence>
<evidence type="ECO:0000313" key="1">
    <source>
        <dbReference type="EMBL" id="KAK5811686.1"/>
    </source>
</evidence>
<dbReference type="EMBL" id="JARKNE010000008">
    <property type="protein sequence ID" value="KAK5811686.1"/>
    <property type="molecule type" value="Genomic_DNA"/>
</dbReference>
<accession>A0ABR0NZ77</accession>
<dbReference type="Proteomes" id="UP001358586">
    <property type="component" value="Chromosome 8"/>
</dbReference>
<reference evidence="1 2" key="1">
    <citation type="submission" date="2023-03" db="EMBL/GenBank/DDBJ databases">
        <title>WGS of Gossypium arboreum.</title>
        <authorList>
            <person name="Yu D."/>
        </authorList>
    </citation>
    <scope>NUCLEOTIDE SEQUENCE [LARGE SCALE GENOMIC DNA]</scope>
    <source>
        <tissue evidence="1">Leaf</tissue>
    </source>
</reference>
<name>A0ABR0NZ77_GOSAR</name>